<reference evidence="3" key="1">
    <citation type="submission" date="2016-10" db="EMBL/GenBank/DDBJ databases">
        <authorList>
            <person name="Varghese N."/>
            <person name="Submissions S."/>
        </authorList>
    </citation>
    <scope>NUCLEOTIDE SEQUENCE [LARGE SCALE GENOMIC DNA]</scope>
    <source>
        <strain evidence="3">IMMIB L-1606</strain>
    </source>
</reference>
<gene>
    <name evidence="2" type="ORF">SAMN04489743_1086</name>
</gene>
<proteinExistence type="predicted"/>
<keyword evidence="1" id="KW-0472">Membrane</keyword>
<evidence type="ECO:0000313" key="3">
    <source>
        <dbReference type="Proteomes" id="UP000198751"/>
    </source>
</evidence>
<feature type="transmembrane region" description="Helical" evidence="1">
    <location>
        <begin position="354"/>
        <end position="379"/>
    </location>
</feature>
<dbReference type="GO" id="GO:0022857">
    <property type="term" value="F:transmembrane transporter activity"/>
    <property type="evidence" value="ECO:0007669"/>
    <property type="project" value="TreeGrafter"/>
</dbReference>
<dbReference type="EMBL" id="LT629779">
    <property type="protein sequence ID" value="SDS87375.1"/>
    <property type="molecule type" value="Genomic_DNA"/>
</dbReference>
<dbReference type="InterPro" id="IPR050250">
    <property type="entry name" value="Macrolide_Exporter_MacB"/>
</dbReference>
<name>A0A1H1VRR3_9MICC</name>
<keyword evidence="3" id="KW-1185">Reference proteome</keyword>
<feature type="transmembrane region" description="Helical" evidence="1">
    <location>
        <begin position="441"/>
        <end position="462"/>
    </location>
</feature>
<protein>
    <submittedName>
        <fullName evidence="2">Putative ABC transport system permease protein</fullName>
    </submittedName>
</protein>
<dbReference type="GO" id="GO:0005886">
    <property type="term" value="C:plasma membrane"/>
    <property type="evidence" value="ECO:0007669"/>
    <property type="project" value="TreeGrafter"/>
</dbReference>
<dbReference type="RefSeq" id="WP_091718234.1">
    <property type="nucleotide sequence ID" value="NZ_LT629779.1"/>
</dbReference>
<dbReference type="Proteomes" id="UP000198751">
    <property type="component" value="Chromosome I"/>
</dbReference>
<dbReference type="OrthoDB" id="4847440at2"/>
<feature type="transmembrane region" description="Helical" evidence="1">
    <location>
        <begin position="881"/>
        <end position="911"/>
    </location>
</feature>
<organism evidence="2 3">
    <name type="scientific">Pseudarthrobacter equi</name>
    <dbReference type="NCBI Taxonomy" id="728066"/>
    <lineage>
        <taxon>Bacteria</taxon>
        <taxon>Bacillati</taxon>
        <taxon>Actinomycetota</taxon>
        <taxon>Actinomycetes</taxon>
        <taxon>Micrococcales</taxon>
        <taxon>Micrococcaceae</taxon>
        <taxon>Pseudarthrobacter</taxon>
    </lineage>
</organism>
<evidence type="ECO:0000313" key="2">
    <source>
        <dbReference type="EMBL" id="SDS87375.1"/>
    </source>
</evidence>
<evidence type="ECO:0000256" key="1">
    <source>
        <dbReference type="SAM" id="Phobius"/>
    </source>
</evidence>
<feature type="transmembrane region" description="Helical" evidence="1">
    <location>
        <begin position="923"/>
        <end position="944"/>
    </location>
</feature>
<feature type="transmembrane region" description="Helical" evidence="1">
    <location>
        <begin position="834"/>
        <end position="860"/>
    </location>
</feature>
<dbReference type="PANTHER" id="PTHR30572:SF4">
    <property type="entry name" value="ABC TRANSPORTER PERMEASE YTRF"/>
    <property type="match status" value="1"/>
</dbReference>
<feature type="transmembrane region" description="Helical" evidence="1">
    <location>
        <begin position="399"/>
        <end position="420"/>
    </location>
</feature>
<sequence>MPHLYPPLELAAAPGARRSSFRIAVRMARRDIARHRGRSFLIVLLIMLPVAGMTAAGTLYQSSQRTPQEIVRYELGNTQARFVALPTPNGDSIQDPMNDAYVRSSTGELDPGFVPTDPKALLPSGYGVLPLRQLQLTTSVGEAMVTLNGVQVDALHEAFEGKFTLLDGRAPENGAEVLASRGLLERFDVELGEEFTTSAGTFVPVGTIRDADASDNNSTLYLKSGQVPAGFVPGPAAPQAVSYYVTGPEPVTWQQVREANSRGVGVLSRSVVLDPPPPGEVTVPGARPAGVPSETVATYATFAVVGALALLEVGLLAGAAFAVGAKHQVRELALLAASGAEAPTIRAVVTASGLWLGGLAVTAGAAAGVAAAAGVVWWVRSTGSARLAGVHADPMLTSLAMLMGLAACILAALAPANLVARQALLGALKSGRAPAASGRRSTIAGAAVLLAAAGLLAAGWTLGSSAKDPDQRAQQAAAVSAMLAGGAVLAVVALVLLTGWLTAALTSRTRAMPLPLRMAARDSARNRSRTVPAVAAVLAAATLASAALVLSSSQLAGQRLSHSWSALENQAYLPLSLAQPALADGTAAPAVTVDPQRLSAAVSGALDSVSWTRTVTTPAPVENCGFGDGADPGAPVTPETSNCLLYALARPSGQECPVTPQRRVVDPDDWRCRGSMSSDPASDRSILVGGADDIRAMFGRDAGADIIAALDAGAMVVTNPAFVRDGKAELQGLDVRTQQPSPSDGSIVHDAVTSTVLDAVILEPAVAVPYYGIVSPATAGRLGLAPETAGLAIQLSRPPSAAEVDAVTGAVAGVVGQSGLGFWVEPGIPKDQAWMGWLIVAISALITFSAAGITTGLALADARTDHATLAGVGAAPRLRKALAAAQALFTSGLGAVLGAVAGTVPAVLIVASTEMRSSLEVPWLPLAAMVVAIPLTGSALAWAFTRSALPMTRRALGG</sequence>
<feature type="transmembrane region" description="Helical" evidence="1">
    <location>
        <begin position="299"/>
        <end position="323"/>
    </location>
</feature>
<feature type="transmembrane region" description="Helical" evidence="1">
    <location>
        <begin position="482"/>
        <end position="507"/>
    </location>
</feature>
<accession>A0A1H1VRR3</accession>
<dbReference type="PANTHER" id="PTHR30572">
    <property type="entry name" value="MEMBRANE COMPONENT OF TRANSPORTER-RELATED"/>
    <property type="match status" value="1"/>
</dbReference>
<feature type="transmembrane region" description="Helical" evidence="1">
    <location>
        <begin position="528"/>
        <end position="550"/>
    </location>
</feature>
<feature type="transmembrane region" description="Helical" evidence="1">
    <location>
        <begin position="39"/>
        <end position="60"/>
    </location>
</feature>
<dbReference type="AlphaFoldDB" id="A0A1H1VRR3"/>
<keyword evidence="1" id="KW-0812">Transmembrane</keyword>
<keyword evidence="1" id="KW-1133">Transmembrane helix</keyword>